<dbReference type="PANTHER" id="PTHR34070">
    <property type="entry name" value="ARMADILLO-TYPE FOLD"/>
    <property type="match status" value="1"/>
</dbReference>
<dbReference type="Proteomes" id="UP001230289">
    <property type="component" value="Unassembled WGS sequence"/>
</dbReference>
<dbReference type="InterPro" id="IPR014825">
    <property type="entry name" value="DNA_alkylation"/>
</dbReference>
<keyword evidence="2" id="KW-1185">Reference proteome</keyword>
<accession>A0ABU0XHG1</accession>
<organism evidence="1 2">
    <name type="scientific">Microbacterium capsulatum</name>
    <dbReference type="NCBI Taxonomy" id="3041921"/>
    <lineage>
        <taxon>Bacteria</taxon>
        <taxon>Bacillati</taxon>
        <taxon>Actinomycetota</taxon>
        <taxon>Actinomycetes</taxon>
        <taxon>Micrococcales</taxon>
        <taxon>Microbacteriaceae</taxon>
        <taxon>Microbacterium</taxon>
    </lineage>
</organism>
<dbReference type="SUPFAM" id="SSF48371">
    <property type="entry name" value="ARM repeat"/>
    <property type="match status" value="1"/>
</dbReference>
<dbReference type="EMBL" id="JAVFCB010000005">
    <property type="protein sequence ID" value="MDQ4214327.1"/>
    <property type="molecule type" value="Genomic_DNA"/>
</dbReference>
<dbReference type="RefSeq" id="WP_308489260.1">
    <property type="nucleotide sequence ID" value="NZ_JAVFCB010000005.1"/>
</dbReference>
<dbReference type="InterPro" id="IPR016024">
    <property type="entry name" value="ARM-type_fold"/>
</dbReference>
<reference evidence="1 2" key="1">
    <citation type="submission" date="2023-08" db="EMBL/GenBank/DDBJ databases">
        <title>Microbacterium sp. nov., isolated from a waste landfill.</title>
        <authorList>
            <person name="Wen W."/>
        </authorList>
    </citation>
    <scope>NUCLEOTIDE SEQUENCE [LARGE SCALE GENOMIC DNA]</scope>
    <source>
        <strain evidence="1 2">ASV81</strain>
    </source>
</reference>
<sequence length="224" mass="25060">MEPAETVVDAIRSALRETADPALAPGQQAYMKSEMPFLGVRVPAVRVLVRRLARGPAEPAEVRDTALVLWREAEFREERYAALALMALEPVRGRIDMIPVHEEMIRTGAWWDLVDEVAHRLAETLDAHPVGMSALLHAWTTDEDLWIRRASIIAQLSRGASVDRELLTAAIEANIDDAEFFIRKAIGWALRDHARTDPAWVRSFVAAHPALSPLSRREALKHLG</sequence>
<protein>
    <submittedName>
        <fullName evidence="1">DNA alkylation repair protein</fullName>
    </submittedName>
</protein>
<dbReference type="PANTHER" id="PTHR34070:SF1">
    <property type="entry name" value="DNA ALKYLATION REPAIR PROTEIN"/>
    <property type="match status" value="1"/>
</dbReference>
<evidence type="ECO:0000313" key="2">
    <source>
        <dbReference type="Proteomes" id="UP001230289"/>
    </source>
</evidence>
<gene>
    <name evidence="1" type="ORF">RBR11_10410</name>
</gene>
<name>A0ABU0XHG1_9MICO</name>
<comment type="caution">
    <text evidence="1">The sequence shown here is derived from an EMBL/GenBank/DDBJ whole genome shotgun (WGS) entry which is preliminary data.</text>
</comment>
<dbReference type="Gene3D" id="1.25.10.90">
    <property type="match status" value="1"/>
</dbReference>
<dbReference type="Pfam" id="PF08713">
    <property type="entry name" value="DNA_alkylation"/>
    <property type="match status" value="1"/>
</dbReference>
<proteinExistence type="predicted"/>
<dbReference type="CDD" id="cd07064">
    <property type="entry name" value="AlkD_like_1"/>
    <property type="match status" value="1"/>
</dbReference>
<evidence type="ECO:0000313" key="1">
    <source>
        <dbReference type="EMBL" id="MDQ4214327.1"/>
    </source>
</evidence>